<comment type="caution">
    <text evidence="4">The sequence shown here is derived from an EMBL/GenBank/DDBJ whole genome shotgun (WGS) entry which is preliminary data.</text>
</comment>
<reference evidence="4 5" key="1">
    <citation type="submission" date="2024-01" db="EMBL/GenBank/DDBJ databases">
        <title>The genomes of 5 underutilized Papilionoideae crops provide insights into root nodulation and disease resistanc.</title>
        <authorList>
            <person name="Yuan L."/>
        </authorList>
    </citation>
    <scope>NUCLEOTIDE SEQUENCE [LARGE SCALE GENOMIC DNA]</scope>
    <source>
        <strain evidence="4">ZHUSHIDOU_FW_LH</strain>
        <tissue evidence="4">Leaf</tissue>
    </source>
</reference>
<keyword evidence="1" id="KW-0540">Nuclease</keyword>
<dbReference type="SUPFAM" id="SSF53098">
    <property type="entry name" value="Ribonuclease H-like"/>
    <property type="match status" value="1"/>
</dbReference>
<dbReference type="AlphaFoldDB" id="A0AAN9HWZ0"/>
<keyword evidence="5" id="KW-1185">Reference proteome</keyword>
<name>A0AAN9HWZ0_CROPI</name>
<dbReference type="SMART" id="SM00474">
    <property type="entry name" value="35EXOc"/>
    <property type="match status" value="1"/>
</dbReference>
<sequence length="302" mass="34289">MNHHHRNPHSQPPVYEVPTIFTDDDFPAFSTPLIFPCTRPLTNYTVIEPTVFRNPNPRPVYHPPTIIPVYEPPSHFRNPNLPTNSSVSVPTDNYITIIDHSLPYDTHNLYDVTFHSHSIRTLVTSSPPHVDSWISQTLNLYPNYRRNLIVGLDVEWRPTFSANSTNPVAIIQLCVADRCLIFQILHAPSIPRSLASFLVDARNTFVGVGIKEDAEKLMRDYNLRVGNTVDLRGVAADYYGDRGLKQAGIKTLSLKVLGLEVEKPKRVSMSRWDDRWLTAKQVQYACVDAFVSYEVGRRLVGV</sequence>
<dbReference type="PANTHER" id="PTHR13620">
    <property type="entry name" value="3-5 EXONUCLEASE"/>
    <property type="match status" value="1"/>
</dbReference>
<proteinExistence type="predicted"/>
<feature type="domain" description="3'-5' exonuclease" evidence="3">
    <location>
        <begin position="119"/>
        <end position="300"/>
    </location>
</feature>
<evidence type="ECO:0000313" key="4">
    <source>
        <dbReference type="EMBL" id="KAK7256839.1"/>
    </source>
</evidence>
<dbReference type="InterPro" id="IPR036397">
    <property type="entry name" value="RNaseH_sf"/>
</dbReference>
<dbReference type="GO" id="GO:0006139">
    <property type="term" value="P:nucleobase-containing compound metabolic process"/>
    <property type="evidence" value="ECO:0007669"/>
    <property type="project" value="InterPro"/>
</dbReference>
<dbReference type="InterPro" id="IPR002562">
    <property type="entry name" value="3'-5'_exonuclease_dom"/>
</dbReference>
<organism evidence="4 5">
    <name type="scientific">Crotalaria pallida</name>
    <name type="common">Smooth rattlebox</name>
    <name type="synonym">Crotalaria striata</name>
    <dbReference type="NCBI Taxonomy" id="3830"/>
    <lineage>
        <taxon>Eukaryota</taxon>
        <taxon>Viridiplantae</taxon>
        <taxon>Streptophyta</taxon>
        <taxon>Embryophyta</taxon>
        <taxon>Tracheophyta</taxon>
        <taxon>Spermatophyta</taxon>
        <taxon>Magnoliopsida</taxon>
        <taxon>eudicotyledons</taxon>
        <taxon>Gunneridae</taxon>
        <taxon>Pentapetalae</taxon>
        <taxon>rosids</taxon>
        <taxon>fabids</taxon>
        <taxon>Fabales</taxon>
        <taxon>Fabaceae</taxon>
        <taxon>Papilionoideae</taxon>
        <taxon>50 kb inversion clade</taxon>
        <taxon>genistoids sensu lato</taxon>
        <taxon>core genistoids</taxon>
        <taxon>Crotalarieae</taxon>
        <taxon>Crotalaria</taxon>
    </lineage>
</organism>
<dbReference type="CDD" id="cd06141">
    <property type="entry name" value="WRN_exo"/>
    <property type="match status" value="1"/>
</dbReference>
<evidence type="ECO:0000256" key="1">
    <source>
        <dbReference type="ARBA" id="ARBA00022722"/>
    </source>
</evidence>
<dbReference type="GO" id="GO:0005634">
    <property type="term" value="C:nucleus"/>
    <property type="evidence" value="ECO:0007669"/>
    <property type="project" value="TreeGrafter"/>
</dbReference>
<dbReference type="InterPro" id="IPR051132">
    <property type="entry name" value="3-5_Exonuclease_domain"/>
</dbReference>
<accession>A0AAN9HWZ0</accession>
<evidence type="ECO:0000313" key="5">
    <source>
        <dbReference type="Proteomes" id="UP001372338"/>
    </source>
</evidence>
<dbReference type="Proteomes" id="UP001372338">
    <property type="component" value="Unassembled WGS sequence"/>
</dbReference>
<dbReference type="GO" id="GO:0005737">
    <property type="term" value="C:cytoplasm"/>
    <property type="evidence" value="ECO:0007669"/>
    <property type="project" value="TreeGrafter"/>
</dbReference>
<dbReference type="FunFam" id="3.30.420.10:FF:000054">
    <property type="entry name" value="Werner Syndrome-like exonuclease"/>
    <property type="match status" value="1"/>
</dbReference>
<dbReference type="GO" id="GO:0008408">
    <property type="term" value="F:3'-5' exonuclease activity"/>
    <property type="evidence" value="ECO:0007669"/>
    <property type="project" value="InterPro"/>
</dbReference>
<protein>
    <recommendedName>
        <fullName evidence="3">3'-5' exonuclease domain-containing protein</fullName>
    </recommendedName>
</protein>
<dbReference type="Gene3D" id="3.30.420.10">
    <property type="entry name" value="Ribonuclease H-like superfamily/Ribonuclease H"/>
    <property type="match status" value="1"/>
</dbReference>
<dbReference type="GO" id="GO:0003676">
    <property type="term" value="F:nucleic acid binding"/>
    <property type="evidence" value="ECO:0007669"/>
    <property type="project" value="InterPro"/>
</dbReference>
<keyword evidence="2" id="KW-0378">Hydrolase</keyword>
<evidence type="ECO:0000259" key="3">
    <source>
        <dbReference type="SMART" id="SM00474"/>
    </source>
</evidence>
<evidence type="ECO:0000256" key="2">
    <source>
        <dbReference type="ARBA" id="ARBA00022801"/>
    </source>
</evidence>
<dbReference type="Pfam" id="PF01612">
    <property type="entry name" value="DNA_pol_A_exo1"/>
    <property type="match status" value="1"/>
</dbReference>
<dbReference type="InterPro" id="IPR012337">
    <property type="entry name" value="RNaseH-like_sf"/>
</dbReference>
<dbReference type="EMBL" id="JAYWIO010000006">
    <property type="protein sequence ID" value="KAK7256839.1"/>
    <property type="molecule type" value="Genomic_DNA"/>
</dbReference>
<gene>
    <name evidence="4" type="ORF">RIF29_30370</name>
</gene>
<dbReference type="PANTHER" id="PTHR13620:SF105">
    <property type="entry name" value="OS01G0737700 PROTEIN"/>
    <property type="match status" value="1"/>
</dbReference>